<feature type="compositionally biased region" description="Low complexity" evidence="1">
    <location>
        <begin position="1"/>
        <end position="17"/>
    </location>
</feature>
<comment type="caution">
    <text evidence="2">The sequence shown here is derived from an EMBL/GenBank/DDBJ whole genome shotgun (WGS) entry which is preliminary data.</text>
</comment>
<name>A0A2T5GR74_9SPHN</name>
<dbReference type="AlphaFoldDB" id="A0A2T5GR74"/>
<gene>
    <name evidence="2" type="ORF">C8J26_0081</name>
</gene>
<evidence type="ECO:0000313" key="3">
    <source>
        <dbReference type="Proteomes" id="UP000244189"/>
    </source>
</evidence>
<accession>A0A2T5GR74</accession>
<keyword evidence="3" id="KW-1185">Reference proteome</keyword>
<feature type="region of interest" description="Disordered" evidence="1">
    <location>
        <begin position="1"/>
        <end position="51"/>
    </location>
</feature>
<dbReference type="EMBL" id="QAOG01000001">
    <property type="protein sequence ID" value="PTQ61814.1"/>
    <property type="molecule type" value="Genomic_DNA"/>
</dbReference>
<evidence type="ECO:0000256" key="1">
    <source>
        <dbReference type="SAM" id="MobiDB-lite"/>
    </source>
</evidence>
<evidence type="ECO:0000313" key="2">
    <source>
        <dbReference type="EMBL" id="PTQ61814.1"/>
    </source>
</evidence>
<organism evidence="2 3">
    <name type="scientific">Sphingomonas aurantiaca</name>
    <dbReference type="NCBI Taxonomy" id="185949"/>
    <lineage>
        <taxon>Bacteria</taxon>
        <taxon>Pseudomonadati</taxon>
        <taxon>Pseudomonadota</taxon>
        <taxon>Alphaproteobacteria</taxon>
        <taxon>Sphingomonadales</taxon>
        <taxon>Sphingomonadaceae</taxon>
        <taxon>Sphingomonas</taxon>
    </lineage>
</organism>
<proteinExistence type="predicted"/>
<dbReference type="Proteomes" id="UP000244189">
    <property type="component" value="Unassembled WGS sequence"/>
</dbReference>
<sequence>MTTGPTTKDTGTKDTGTNSPPSVIPANAGTHGHAAPANGPNRNHGPRRSPG</sequence>
<protein>
    <submittedName>
        <fullName evidence="2">Uncharacterized protein</fullName>
    </submittedName>
</protein>
<reference evidence="2 3" key="1">
    <citation type="submission" date="2018-04" db="EMBL/GenBank/DDBJ databases">
        <title>Genomic Encyclopedia of Type Strains, Phase III (KMG-III): the genomes of soil and plant-associated and newly described type strains.</title>
        <authorList>
            <person name="Whitman W."/>
        </authorList>
    </citation>
    <scope>NUCLEOTIDE SEQUENCE [LARGE SCALE GENOMIC DNA]</scope>
    <source>
        <strain evidence="2 3">MA101b</strain>
    </source>
</reference>